<name>A0A508APM0_9GAMM</name>
<gene>
    <name evidence="4" type="ORF">FKV24_009640</name>
</gene>
<feature type="non-terminal residue" evidence="4">
    <location>
        <position position="1"/>
    </location>
</feature>
<evidence type="ECO:0000259" key="3">
    <source>
        <dbReference type="Pfam" id="PF24346"/>
    </source>
</evidence>
<feature type="non-terminal residue" evidence="4">
    <location>
        <position position="347"/>
    </location>
</feature>
<evidence type="ECO:0000259" key="2">
    <source>
        <dbReference type="Pfam" id="PF19403"/>
    </source>
</evidence>
<evidence type="ECO:0000313" key="5">
    <source>
        <dbReference type="Proteomes" id="UP000320431"/>
    </source>
</evidence>
<dbReference type="InterPro" id="IPR013783">
    <property type="entry name" value="Ig-like_fold"/>
</dbReference>
<dbReference type="EMBL" id="VICD02000158">
    <property type="protein sequence ID" value="KAB8188912.1"/>
    <property type="molecule type" value="Genomic_DNA"/>
</dbReference>
<feature type="region of interest" description="Disordered" evidence="1">
    <location>
        <begin position="250"/>
        <end position="272"/>
    </location>
</feature>
<protein>
    <recommendedName>
        <fullName evidence="6">DUF11 domain-containing protein</fullName>
    </recommendedName>
</protein>
<dbReference type="Pfam" id="PF24346">
    <property type="entry name" value="DUF7507"/>
    <property type="match status" value="2"/>
</dbReference>
<dbReference type="InterPro" id="IPR045826">
    <property type="entry name" value="SpaA_PFL_dom_2"/>
</dbReference>
<dbReference type="Gene3D" id="2.60.40.10">
    <property type="entry name" value="Immunoglobulins"/>
    <property type="match status" value="2"/>
</dbReference>
<dbReference type="Pfam" id="PF19403">
    <property type="entry name" value="SpaA_2"/>
    <property type="match status" value="2"/>
</dbReference>
<feature type="domain" description="DUF7507" evidence="3">
    <location>
        <begin position="160"/>
        <end position="268"/>
    </location>
</feature>
<organism evidence="4 5">
    <name type="scientific">Marilutibacter maris</name>
    <dbReference type="NCBI Taxonomy" id="1605891"/>
    <lineage>
        <taxon>Bacteria</taxon>
        <taxon>Pseudomonadati</taxon>
        <taxon>Pseudomonadota</taxon>
        <taxon>Gammaproteobacteria</taxon>
        <taxon>Lysobacterales</taxon>
        <taxon>Lysobacteraceae</taxon>
        <taxon>Marilutibacter</taxon>
    </lineage>
</organism>
<proteinExistence type="predicted"/>
<feature type="domain" description="DUF7507" evidence="3">
    <location>
        <begin position="281"/>
        <end position="347"/>
    </location>
</feature>
<sequence length="347" mass="34007">DATITAATVDAGTYTLSETNLAGYTAGAWTCDAGTLSGDQLTLANGETATCTITNDDQAATLTLEKVVDNTGGGTAVDTDWTLSAAGPTAISGVEGDAAITAAAVDAGTYTLSEAGAPADYLAATTWVCSGATVNGGNQVTLGSGETAICSITNTFQADPALTVTKAATFTTDTGTAGEADLDDVISYTVTVANSGNVTVTNIAVGDVYEGGASTAVTCPQTMLAPGASMTCTAYTHTVTQVEVDAGGTLDNTATATGEDPTGAQVSDDDTESVPVAAADPALTIAKAADTATYAAVGDVITYTYTITNAGNVTLAGPFTVNDDILGALTDCATGPLAPGASTTCTA</sequence>
<dbReference type="Proteomes" id="UP000320431">
    <property type="component" value="Unassembled WGS sequence"/>
</dbReference>
<dbReference type="InterPro" id="IPR047589">
    <property type="entry name" value="DUF11_rpt"/>
</dbReference>
<dbReference type="RefSeq" id="WP_211371836.1">
    <property type="nucleotide sequence ID" value="NZ_VICD02000158.1"/>
</dbReference>
<evidence type="ECO:0000256" key="1">
    <source>
        <dbReference type="SAM" id="MobiDB-lite"/>
    </source>
</evidence>
<feature type="domain" description="SpaA-like prealbumin fold" evidence="2">
    <location>
        <begin position="57"/>
        <end position="152"/>
    </location>
</feature>
<evidence type="ECO:0000313" key="4">
    <source>
        <dbReference type="EMBL" id="KAB8188912.1"/>
    </source>
</evidence>
<feature type="domain" description="SpaA-like prealbumin fold" evidence="2">
    <location>
        <begin position="3"/>
        <end position="53"/>
    </location>
</feature>
<dbReference type="InterPro" id="IPR055354">
    <property type="entry name" value="DUF7507"/>
</dbReference>
<comment type="caution">
    <text evidence="4">The sequence shown here is derived from an EMBL/GenBank/DDBJ whole genome shotgun (WGS) entry which is preliminary data.</text>
</comment>
<evidence type="ECO:0008006" key="6">
    <source>
        <dbReference type="Google" id="ProtNLM"/>
    </source>
</evidence>
<reference evidence="4 5" key="1">
    <citation type="submission" date="2019-10" db="EMBL/GenBank/DDBJ databases">
        <title>Lysobacter alkalisoli sp. nov., isolated from saline-alkaline soil.</title>
        <authorList>
            <person name="Sun J.-Q."/>
        </authorList>
    </citation>
    <scope>NUCLEOTIDE SEQUENCE [LARGE SCALE GENOMIC DNA]</scope>
    <source>
        <strain evidence="4 5">KCTC 42381</strain>
    </source>
</reference>
<dbReference type="NCBIfam" id="TIGR01451">
    <property type="entry name" value="B_ant_repeat"/>
    <property type="match status" value="2"/>
</dbReference>
<dbReference type="AlphaFoldDB" id="A0A508APM0"/>
<accession>A0A508APM0</accession>